<dbReference type="InterPro" id="IPR036527">
    <property type="entry name" value="SCP2_sterol-bd_dom_sf"/>
</dbReference>
<dbReference type="SUPFAM" id="SSF55718">
    <property type="entry name" value="SCP-like"/>
    <property type="match status" value="1"/>
</dbReference>
<sequence length="678" mass="75029">MTTLLIASQLTACGNENDLLPKSLDADPQGHSAPTAATIKANKDVRQQLPFNNQQDFIDAKRGLIASVDSLVTKNSSGEDVWNMNDYKFIQYKGLDGGSPASVNPSLWRQANLNNIHGLFKVSDGIYQLRGFDLANMTLIEGDTGWIVVDPLTAKETSKKAFDFAQKHLGNKPITAILFTHSHIDHFGGALGLVTAEQVKQQGIRVIAPEGFMEEATSENIIAGTAMSRRAMFMYGKRLARTERGHVGSGLGKGPAFGSFGILEPTEIVNHQTPILNVDGINIEFQFTPGSEAPAEFTFYLPDLKAFCGAEVVSRNMHNLYTLRGAKVRDALKWSSYIEQARTQFSAADIYFGSHHWPMWGQDNIQNFLKLQRDSYKYIHDQSVRLLNGGATPSEVAEQITMPEKLNTSFPNRGYYGTLKHNAKAVYQNYLGWYDANPANLDPLPNEDSAQRYIKMMGGVDKVVEQAQIAFDNAANDAGAYRWIAELLNKAVFSDPSHSAAKILLAKTYDQLGYQAESAPWRDVYLSAAYELRHGGPETGLEISMMRDVLLETPVERFFDTLSVRLNGPKAEGENYAIKVNFTDTELSYVLQVENSVLYHHTAAAWANKKAANDIGDSEINATLNVKHELFIDMLIGRAGLKKTLFSDDLSIDGSKLDLLGFLSLFDRPMGDFNIVTP</sequence>
<dbReference type="InterPro" id="IPR036866">
    <property type="entry name" value="RibonucZ/Hydroxyglut_hydro"/>
</dbReference>
<dbReference type="Gene3D" id="3.60.15.30">
    <property type="entry name" value="Metallo-beta-lactamase domain"/>
    <property type="match status" value="1"/>
</dbReference>
<evidence type="ECO:0000256" key="4">
    <source>
        <dbReference type="ARBA" id="ARBA00033751"/>
    </source>
</evidence>
<keyword evidence="3" id="KW-0862">Zinc</keyword>
<dbReference type="SMART" id="SM00849">
    <property type="entry name" value="Lactamase_B"/>
    <property type="match status" value="1"/>
</dbReference>
<evidence type="ECO:0000313" key="7">
    <source>
        <dbReference type="Proteomes" id="UP000227088"/>
    </source>
</evidence>
<dbReference type="CDD" id="cd07710">
    <property type="entry name" value="arylsulfatase_Sdsa1-like_MBL-fold"/>
    <property type="match status" value="1"/>
</dbReference>
<dbReference type="Gene3D" id="3.30.1050.10">
    <property type="entry name" value="SCP2 sterol-binding domain"/>
    <property type="match status" value="1"/>
</dbReference>
<reference evidence="7" key="1">
    <citation type="journal article" date="2017" name="Proc. Natl. Acad. Sci. U.S.A.">
        <title>Simulation of Deepwater Horizon oil plume reveals substrate specialization within a complex community of hydrocarbon degraders.</title>
        <authorList>
            <person name="Hu P."/>
            <person name="Dubinsky E.A."/>
            <person name="Probst A.J."/>
            <person name="Wang J."/>
            <person name="Sieber C.M.K."/>
            <person name="Tom L.M."/>
            <person name="Gardinali P."/>
            <person name="Banfield J.F."/>
            <person name="Atlas R.M."/>
            <person name="Andersen G.L."/>
        </authorList>
    </citation>
    <scope>NUCLEOTIDE SEQUENCE [LARGE SCALE GENOMIC DNA]</scope>
</reference>
<dbReference type="Proteomes" id="UP000227088">
    <property type="component" value="Unassembled WGS sequence"/>
</dbReference>
<dbReference type="SUPFAM" id="SSF56281">
    <property type="entry name" value="Metallo-hydrolase/oxidoreductase"/>
    <property type="match status" value="1"/>
</dbReference>
<dbReference type="GO" id="GO:0018909">
    <property type="term" value="P:dodecyl sulfate metabolic process"/>
    <property type="evidence" value="ECO:0007669"/>
    <property type="project" value="InterPro"/>
</dbReference>
<gene>
    <name evidence="6" type="ORF">A9R00_00570</name>
</gene>
<dbReference type="GO" id="GO:0018741">
    <property type="term" value="F:linear primary-alkylsulfatase activity"/>
    <property type="evidence" value="ECO:0007669"/>
    <property type="project" value="InterPro"/>
</dbReference>
<feature type="domain" description="Metallo-beta-lactamase" evidence="5">
    <location>
        <begin position="134"/>
        <end position="356"/>
    </location>
</feature>
<dbReference type="Pfam" id="PF14864">
    <property type="entry name" value="Alkyl_sulf_C"/>
    <property type="match status" value="1"/>
</dbReference>
<organism evidence="6 7">
    <name type="scientific">Oleispira antarctica</name>
    <dbReference type="NCBI Taxonomy" id="188908"/>
    <lineage>
        <taxon>Bacteria</taxon>
        <taxon>Pseudomonadati</taxon>
        <taxon>Pseudomonadota</taxon>
        <taxon>Gammaproteobacteria</taxon>
        <taxon>Oceanospirillales</taxon>
        <taxon>Oceanospirillaceae</taxon>
        <taxon>Oleispira</taxon>
    </lineage>
</organism>
<evidence type="ECO:0000259" key="5">
    <source>
        <dbReference type="SMART" id="SM00849"/>
    </source>
</evidence>
<evidence type="ECO:0000256" key="3">
    <source>
        <dbReference type="ARBA" id="ARBA00022833"/>
    </source>
</evidence>
<dbReference type="InterPro" id="IPR001279">
    <property type="entry name" value="Metallo-B-lactamas"/>
</dbReference>
<evidence type="ECO:0000256" key="2">
    <source>
        <dbReference type="ARBA" id="ARBA00022801"/>
    </source>
</evidence>
<dbReference type="AlphaFoldDB" id="A0A1Y5HWN3"/>
<accession>A0A1Y5HWN3</accession>
<dbReference type="InterPro" id="IPR044097">
    <property type="entry name" value="Bds1/SdsA1_MBL-fold"/>
</dbReference>
<protein>
    <submittedName>
        <fullName evidence="6">Alkyl/aryl-sulfatase</fullName>
    </submittedName>
</protein>
<dbReference type="InterPro" id="IPR029228">
    <property type="entry name" value="Alkyl_sulf_dimr"/>
</dbReference>
<keyword evidence="2" id="KW-0378">Hydrolase</keyword>
<proteinExistence type="inferred from homology"/>
<dbReference type="GO" id="GO:0046872">
    <property type="term" value="F:metal ion binding"/>
    <property type="evidence" value="ECO:0007669"/>
    <property type="project" value="UniProtKB-KW"/>
</dbReference>
<dbReference type="InterPro" id="IPR038536">
    <property type="entry name" value="Alkyl/aryl-sulf_dimr_sf"/>
</dbReference>
<dbReference type="Pfam" id="PF00753">
    <property type="entry name" value="Lactamase_B"/>
    <property type="match status" value="1"/>
</dbReference>
<dbReference type="PANTHER" id="PTHR43223:SF1">
    <property type="entry name" value="ALKYL_ARYL-SULFATASE BDS1"/>
    <property type="match status" value="1"/>
</dbReference>
<keyword evidence="1" id="KW-0479">Metal-binding</keyword>
<dbReference type="InterPro" id="IPR029229">
    <property type="entry name" value="Alkyl_sulf_C"/>
</dbReference>
<name>A0A1Y5HWN3_OLEAN</name>
<evidence type="ECO:0000313" key="6">
    <source>
        <dbReference type="EMBL" id="OUS41510.1"/>
    </source>
</evidence>
<dbReference type="InterPro" id="IPR052195">
    <property type="entry name" value="Bact_Alkyl/Aryl-Sulfatase"/>
</dbReference>
<dbReference type="EMBL" id="MABE01000038">
    <property type="protein sequence ID" value="OUS41510.1"/>
    <property type="molecule type" value="Genomic_DNA"/>
</dbReference>
<evidence type="ECO:0000256" key="1">
    <source>
        <dbReference type="ARBA" id="ARBA00022723"/>
    </source>
</evidence>
<dbReference type="FunFam" id="3.60.15.30:FF:000001">
    <property type="entry name" value="Alkyl/aryl-sulfatase BDS1"/>
    <property type="match status" value="1"/>
</dbReference>
<dbReference type="GO" id="GO:0046983">
    <property type="term" value="F:protein dimerization activity"/>
    <property type="evidence" value="ECO:0007669"/>
    <property type="project" value="InterPro"/>
</dbReference>
<dbReference type="Pfam" id="PF14863">
    <property type="entry name" value="Alkyl_sulf_dimr"/>
    <property type="match status" value="1"/>
</dbReference>
<dbReference type="PANTHER" id="PTHR43223">
    <property type="entry name" value="ALKYL/ARYL-SULFATASE"/>
    <property type="match status" value="1"/>
</dbReference>
<comment type="caution">
    <text evidence="6">The sequence shown here is derived from an EMBL/GenBank/DDBJ whole genome shotgun (WGS) entry which is preliminary data.</text>
</comment>
<dbReference type="Gene3D" id="1.25.40.880">
    <property type="entry name" value="Alkyl sulfatase, dimerisation domain"/>
    <property type="match status" value="1"/>
</dbReference>
<comment type="similarity">
    <text evidence="4">Belongs to the metallo-beta-lactamase superfamily. Type III sulfatase family.</text>
</comment>